<keyword evidence="2" id="KW-1185">Reference proteome</keyword>
<proteinExistence type="predicted"/>
<sequence length="45" mass="5202">MRYFLYSLNHTGLMQGSQVVKVAVLVLRSQFFKISVSKHTQVNVF</sequence>
<dbReference type="EMBL" id="CAHJWF010000082">
    <property type="protein sequence ID" value="CAB5498357.1"/>
    <property type="molecule type" value="Genomic_DNA"/>
</dbReference>
<evidence type="ECO:0000313" key="1">
    <source>
        <dbReference type="EMBL" id="CAB5498357.1"/>
    </source>
</evidence>
<name>A0ABM8M7W5_9GAMM</name>
<protein>
    <submittedName>
        <fullName evidence="1">Uncharacterized protein</fullName>
    </submittedName>
</protein>
<evidence type="ECO:0000313" key="2">
    <source>
        <dbReference type="Proteomes" id="UP000626656"/>
    </source>
</evidence>
<accession>A0ABM8M7W5</accession>
<dbReference type="Proteomes" id="UP000626656">
    <property type="component" value="Unassembled WGS sequence"/>
</dbReference>
<organism evidence="1 2">
    <name type="scientific">Bathymodiolus thermophilus thioautotrophic gill symbiont</name>
    <dbReference type="NCBI Taxonomy" id="2360"/>
    <lineage>
        <taxon>Bacteria</taxon>
        <taxon>Pseudomonadati</taxon>
        <taxon>Pseudomonadota</taxon>
        <taxon>Gammaproteobacteria</taxon>
        <taxon>sulfur-oxidizing symbionts</taxon>
    </lineage>
</organism>
<reference evidence="1 2" key="1">
    <citation type="submission" date="2020-05" db="EMBL/GenBank/DDBJ databases">
        <authorList>
            <person name="Petersen J."/>
            <person name="Sayavedra L."/>
        </authorList>
    </citation>
    <scope>NUCLEOTIDE SEQUENCE [LARGE SCALE GENOMIC DNA]</scope>
    <source>
        <strain evidence="1">B azoricus SOX ET2 1586I</strain>
    </source>
</reference>
<comment type="caution">
    <text evidence="1">The sequence shown here is derived from an EMBL/GenBank/DDBJ whole genome shotgun (WGS) entry which is preliminary data.</text>
</comment>
<gene>
    <name evidence="1" type="ORF">AZO1586I_320</name>
</gene>